<keyword evidence="4 6" id="KW-0472">Membrane</keyword>
<dbReference type="Proteomes" id="UP000198251">
    <property type="component" value="Chromosome I"/>
</dbReference>
<feature type="transmembrane region" description="Helical" evidence="6">
    <location>
        <begin position="133"/>
        <end position="154"/>
    </location>
</feature>
<evidence type="ECO:0000313" key="9">
    <source>
        <dbReference type="EMBL" id="SCG14809.1"/>
    </source>
</evidence>
<dbReference type="PRINTS" id="PR00164">
    <property type="entry name" value="ABC2TRNSPORT"/>
</dbReference>
<feature type="transmembrane region" description="Helical" evidence="6">
    <location>
        <begin position="47"/>
        <end position="71"/>
    </location>
</feature>
<name>A0A1C5G4J9_MICEH</name>
<evidence type="ECO:0000256" key="4">
    <source>
        <dbReference type="ARBA" id="ARBA00023136"/>
    </source>
</evidence>
<feature type="transmembrane region" description="Helical" evidence="6">
    <location>
        <begin position="161"/>
        <end position="186"/>
    </location>
</feature>
<dbReference type="Pfam" id="PF01061">
    <property type="entry name" value="ABC2_membrane"/>
    <property type="match status" value="1"/>
</dbReference>
<keyword evidence="10" id="KW-1185">Reference proteome</keyword>
<dbReference type="InterPro" id="IPR000412">
    <property type="entry name" value="ABC_2_transport"/>
</dbReference>
<sequence>MDAERDGGGRVSVAQSARERARPRLPRVPALAVLAHHLVGYRRTWRAGLFSSFLLPVLTVLGFGVGVGAYVDQGIDRVSYLDWIVPGLIASTALQTAVNESTWPVFGNFQWVKTYFAQSAAPLRVGDILGGHLAFVVFRVVTTVAAFLLVTALLGALRSPWALVALPVTALLGLAVAAPTFAYASVISVDSWLAMLLRFAVIPMTLFAGVFFPVESLPLALRWLAYATPLWHGVDLCRAAALGVAPQWSVVGHLLYLAAWAVGGWLLARHAFRRRLVV</sequence>
<reference evidence="9 10" key="1">
    <citation type="submission" date="2016-06" db="EMBL/GenBank/DDBJ databases">
        <authorList>
            <person name="Kjaerup R.B."/>
            <person name="Dalgaard T.S."/>
            <person name="Juul-Madsen H.R."/>
        </authorList>
    </citation>
    <scope>NUCLEOTIDE SEQUENCE [LARGE SCALE GENOMIC DNA]</scope>
    <source>
        <strain evidence="9 10">DSM 43913</strain>
    </source>
</reference>
<dbReference type="GO" id="GO:0140359">
    <property type="term" value="F:ABC-type transporter activity"/>
    <property type="evidence" value="ECO:0007669"/>
    <property type="project" value="InterPro"/>
</dbReference>
<proteinExistence type="inferred from homology"/>
<feature type="region of interest" description="Disordered" evidence="7">
    <location>
        <begin position="1"/>
        <end position="20"/>
    </location>
</feature>
<evidence type="ECO:0000256" key="6">
    <source>
        <dbReference type="RuleBase" id="RU361157"/>
    </source>
</evidence>
<keyword evidence="3 6" id="KW-1133">Transmembrane helix</keyword>
<keyword evidence="2 6" id="KW-0812">Transmembrane</keyword>
<dbReference type="InterPro" id="IPR051784">
    <property type="entry name" value="Nod_factor_ABC_transporter"/>
</dbReference>
<dbReference type="PIRSF" id="PIRSF006648">
    <property type="entry name" value="DrrB"/>
    <property type="match status" value="1"/>
</dbReference>
<dbReference type="InterPro" id="IPR047817">
    <property type="entry name" value="ABC2_TM_bact-type"/>
</dbReference>
<dbReference type="EMBL" id="LT607733">
    <property type="protein sequence ID" value="SCG14809.1"/>
    <property type="molecule type" value="Genomic_DNA"/>
</dbReference>
<comment type="subcellular location">
    <subcellularLocation>
        <location evidence="6">Cell membrane</location>
        <topology evidence="6">Multi-pass membrane protein</topology>
    </subcellularLocation>
    <subcellularLocation>
        <location evidence="1">Membrane</location>
        <topology evidence="1">Multi-pass membrane protein</topology>
    </subcellularLocation>
</comment>
<dbReference type="PANTHER" id="PTHR43229:SF2">
    <property type="entry name" value="NODULATION PROTEIN J"/>
    <property type="match status" value="1"/>
</dbReference>
<accession>A0A1C5G4J9</accession>
<dbReference type="GO" id="GO:0046677">
    <property type="term" value="P:response to antibiotic"/>
    <property type="evidence" value="ECO:0007669"/>
    <property type="project" value="UniProtKB-KW"/>
</dbReference>
<dbReference type="PROSITE" id="PS51012">
    <property type="entry name" value="ABC_TM2"/>
    <property type="match status" value="1"/>
</dbReference>
<comment type="similarity">
    <text evidence="6">Belongs to the ABC-2 integral membrane protein family.</text>
</comment>
<gene>
    <name evidence="9" type="ORF">GA0070610_1024</name>
</gene>
<feature type="transmembrane region" description="Helical" evidence="6">
    <location>
        <begin position="192"/>
        <end position="212"/>
    </location>
</feature>
<dbReference type="InterPro" id="IPR013525">
    <property type="entry name" value="ABC2_TM"/>
</dbReference>
<organism evidence="9 10">
    <name type="scientific">Micromonospora echinofusca</name>
    <dbReference type="NCBI Taxonomy" id="47858"/>
    <lineage>
        <taxon>Bacteria</taxon>
        <taxon>Bacillati</taxon>
        <taxon>Actinomycetota</taxon>
        <taxon>Actinomycetes</taxon>
        <taxon>Micromonosporales</taxon>
        <taxon>Micromonosporaceae</taxon>
        <taxon>Micromonospora</taxon>
    </lineage>
</organism>
<comment type="caution">
    <text evidence="6">Lacks conserved residue(s) required for the propagation of feature annotation.</text>
</comment>
<evidence type="ECO:0000256" key="1">
    <source>
        <dbReference type="ARBA" id="ARBA00004141"/>
    </source>
</evidence>
<dbReference type="PANTHER" id="PTHR43229">
    <property type="entry name" value="NODULATION PROTEIN J"/>
    <property type="match status" value="1"/>
</dbReference>
<feature type="transmembrane region" description="Helical" evidence="6">
    <location>
        <begin position="250"/>
        <end position="268"/>
    </location>
</feature>
<evidence type="ECO:0000313" key="10">
    <source>
        <dbReference type="Proteomes" id="UP000198251"/>
    </source>
</evidence>
<evidence type="ECO:0000256" key="5">
    <source>
        <dbReference type="ARBA" id="ARBA00023251"/>
    </source>
</evidence>
<keyword evidence="6" id="KW-0813">Transport</keyword>
<feature type="domain" description="ABC transmembrane type-2" evidence="8">
    <location>
        <begin position="47"/>
        <end position="275"/>
    </location>
</feature>
<evidence type="ECO:0000256" key="3">
    <source>
        <dbReference type="ARBA" id="ARBA00022989"/>
    </source>
</evidence>
<keyword evidence="5" id="KW-0046">Antibiotic resistance</keyword>
<evidence type="ECO:0000256" key="2">
    <source>
        <dbReference type="ARBA" id="ARBA00022692"/>
    </source>
</evidence>
<keyword evidence="6" id="KW-1003">Cell membrane</keyword>
<evidence type="ECO:0000256" key="7">
    <source>
        <dbReference type="SAM" id="MobiDB-lite"/>
    </source>
</evidence>
<dbReference type="AlphaFoldDB" id="A0A1C5G4J9"/>
<evidence type="ECO:0000259" key="8">
    <source>
        <dbReference type="PROSITE" id="PS51012"/>
    </source>
</evidence>
<dbReference type="GO" id="GO:0043190">
    <property type="term" value="C:ATP-binding cassette (ABC) transporter complex"/>
    <property type="evidence" value="ECO:0007669"/>
    <property type="project" value="InterPro"/>
</dbReference>
<protein>
    <recommendedName>
        <fullName evidence="6">Transport permease protein</fullName>
    </recommendedName>
</protein>